<evidence type="ECO:0000313" key="8">
    <source>
        <dbReference type="RefSeq" id="XP_038989469.1"/>
    </source>
</evidence>
<dbReference type="Gene3D" id="1.20.5.170">
    <property type="match status" value="1"/>
</dbReference>
<keyword evidence="6" id="KW-1185">Reference proteome</keyword>
<proteinExistence type="predicted"/>
<dbReference type="GO" id="GO:0003700">
    <property type="term" value="F:DNA-binding transcription factor activity"/>
    <property type="evidence" value="ECO:0007669"/>
    <property type="project" value="InterPro"/>
</dbReference>
<keyword evidence="3" id="KW-0175">Coiled coil</keyword>
<dbReference type="PANTHER" id="PTHR46835:SF3">
    <property type="entry name" value="BASIC-LEUCINE ZIPPER (BZIP) TRANSCRIPTION FACTOR FAMILY PROTEIN"/>
    <property type="match status" value="1"/>
</dbReference>
<dbReference type="KEGG" id="pda:103704829"/>
<sequence length="391" mass="44032">MASMKGAANFRNSASSGKQSFLPPKSPFPTMPISSADYGTIGLKGIPKLREGHRHHQRTSSESFLIEEQPSWLDDLLNEPETPVKRGAHRRSTSDSFAYLDGANIYANMETLAQEEGRQQGISSQPSWGVQDFDCLKDARHASYYTEANSFGRSQNRGWEALNMVNCTSGAPLAKDEMVHPGSTSVLREADAATSNVTEKEEQEQSPKDSKGTSERKEGSYAKQSDVDPKRVKQQFAQRSRVRKLQYIAELERNVQALQAERMEVSAELQFLDQQNLILNLENKALKQRLDSLAQEHLIKSLQKEMLEREIARLRSLYQQQQQQLQQPLAPAHSRSSSRDLESQFANLSLKHKEPNSGRDPVTEIASRSELETWNCIQDTFFEAHSTSGSF</sequence>
<dbReference type="GO" id="GO:0005634">
    <property type="term" value="C:nucleus"/>
    <property type="evidence" value="ECO:0007669"/>
    <property type="project" value="UniProtKB-ARBA"/>
</dbReference>
<name>A0A8B9B162_PHODC</name>
<keyword evidence="1" id="KW-0805">Transcription regulation</keyword>
<protein>
    <submittedName>
        <fullName evidence="7 8">Uncharacterized protein At4g06598-like isoform X1</fullName>
    </submittedName>
</protein>
<dbReference type="AlphaFoldDB" id="A0A8B9B162"/>
<evidence type="ECO:0000256" key="1">
    <source>
        <dbReference type="ARBA" id="ARBA00023015"/>
    </source>
</evidence>
<keyword evidence="2" id="KW-0804">Transcription</keyword>
<dbReference type="GeneID" id="103704829"/>
<feature type="region of interest" description="Disordered" evidence="4">
    <location>
        <begin position="324"/>
        <end position="343"/>
    </location>
</feature>
<dbReference type="SUPFAM" id="SSF57959">
    <property type="entry name" value="Leucine zipper domain"/>
    <property type="match status" value="1"/>
</dbReference>
<evidence type="ECO:0000313" key="7">
    <source>
        <dbReference type="RefSeq" id="XP_008786509.1"/>
    </source>
</evidence>
<reference evidence="7 8" key="2">
    <citation type="submission" date="2025-04" db="UniProtKB">
        <authorList>
            <consortium name="RefSeq"/>
        </authorList>
    </citation>
    <scope>IDENTIFICATION</scope>
    <source>
        <tissue evidence="7 8">Young leaves</tissue>
    </source>
</reference>
<dbReference type="InterPro" id="IPR044797">
    <property type="entry name" value="At4g06598-like"/>
</dbReference>
<evidence type="ECO:0000256" key="4">
    <source>
        <dbReference type="SAM" id="MobiDB-lite"/>
    </source>
</evidence>
<evidence type="ECO:0000256" key="2">
    <source>
        <dbReference type="ARBA" id="ARBA00023163"/>
    </source>
</evidence>
<dbReference type="CDD" id="cd14703">
    <property type="entry name" value="bZIP_plant_RF2"/>
    <property type="match status" value="1"/>
</dbReference>
<feature type="compositionally biased region" description="Polar residues" evidence="4">
    <location>
        <begin position="10"/>
        <end position="19"/>
    </location>
</feature>
<dbReference type="InterPro" id="IPR004827">
    <property type="entry name" value="bZIP"/>
</dbReference>
<organism evidence="6 8">
    <name type="scientific">Phoenix dactylifera</name>
    <name type="common">Date palm</name>
    <dbReference type="NCBI Taxonomy" id="42345"/>
    <lineage>
        <taxon>Eukaryota</taxon>
        <taxon>Viridiplantae</taxon>
        <taxon>Streptophyta</taxon>
        <taxon>Embryophyta</taxon>
        <taxon>Tracheophyta</taxon>
        <taxon>Spermatophyta</taxon>
        <taxon>Magnoliopsida</taxon>
        <taxon>Liliopsida</taxon>
        <taxon>Arecaceae</taxon>
        <taxon>Coryphoideae</taxon>
        <taxon>Phoeniceae</taxon>
        <taxon>Phoenix</taxon>
    </lineage>
</organism>
<evidence type="ECO:0000313" key="6">
    <source>
        <dbReference type="Proteomes" id="UP000228380"/>
    </source>
</evidence>
<dbReference type="PANTHER" id="PTHR46835">
    <property type="entry name" value="BASIC-LEUCINE ZIPPER (BZIP) TRANSCRIPTION FACTOR FAMILY PROTEIN-RELATED"/>
    <property type="match status" value="1"/>
</dbReference>
<dbReference type="InterPro" id="IPR046347">
    <property type="entry name" value="bZIP_sf"/>
</dbReference>
<feature type="coiled-coil region" evidence="3">
    <location>
        <begin position="241"/>
        <end position="324"/>
    </location>
</feature>
<feature type="domain" description="BZIP" evidence="5">
    <location>
        <begin position="226"/>
        <end position="285"/>
    </location>
</feature>
<dbReference type="RefSeq" id="XP_038989469.1">
    <property type="nucleotide sequence ID" value="XM_039133541.1"/>
</dbReference>
<dbReference type="InterPro" id="IPR044759">
    <property type="entry name" value="bZIP_RF2"/>
</dbReference>
<feature type="compositionally biased region" description="Basic and acidic residues" evidence="4">
    <location>
        <begin position="198"/>
        <end position="231"/>
    </location>
</feature>
<evidence type="ECO:0000259" key="5">
    <source>
        <dbReference type="SMART" id="SM00338"/>
    </source>
</evidence>
<feature type="region of interest" description="Disordered" evidence="4">
    <location>
        <begin position="1"/>
        <end position="34"/>
    </location>
</feature>
<dbReference type="Proteomes" id="UP000228380">
    <property type="component" value="Chromosome 14"/>
</dbReference>
<feature type="region of interest" description="Disordered" evidence="4">
    <location>
        <begin position="188"/>
        <end position="235"/>
    </location>
</feature>
<accession>A0A8B9B162</accession>
<dbReference type="RefSeq" id="XP_008786509.1">
    <property type="nucleotide sequence ID" value="XM_008788287.4"/>
</dbReference>
<evidence type="ECO:0000256" key="3">
    <source>
        <dbReference type="SAM" id="Coils"/>
    </source>
</evidence>
<reference evidence="6" key="1">
    <citation type="journal article" date="2019" name="Nat. Commun.">
        <title>Genome-wide association mapping of date palm fruit traits.</title>
        <authorList>
            <person name="Hazzouri K.M."/>
            <person name="Gros-Balthazard M."/>
            <person name="Flowers J.M."/>
            <person name="Copetti D."/>
            <person name="Lemansour A."/>
            <person name="Lebrun M."/>
            <person name="Masmoudi K."/>
            <person name="Ferrand S."/>
            <person name="Dhar M.I."/>
            <person name="Fresquez Z.A."/>
            <person name="Rosas U."/>
            <person name="Zhang J."/>
            <person name="Talag J."/>
            <person name="Lee S."/>
            <person name="Kudrna D."/>
            <person name="Powell R.F."/>
            <person name="Leitch I.J."/>
            <person name="Krueger R.R."/>
            <person name="Wing R.A."/>
            <person name="Amiri K.M.A."/>
            <person name="Purugganan M.D."/>
        </authorList>
    </citation>
    <scope>NUCLEOTIDE SEQUENCE [LARGE SCALE GENOMIC DNA]</scope>
    <source>
        <strain evidence="6">cv. Khalas</strain>
    </source>
</reference>
<dbReference type="OrthoDB" id="1878267at2759"/>
<gene>
    <name evidence="7 8" type="primary">LOC103704829</name>
</gene>
<dbReference type="SMART" id="SM00338">
    <property type="entry name" value="BRLZ"/>
    <property type="match status" value="1"/>
</dbReference>